<accession>A0A6G0T5T5</accession>
<protein>
    <recommendedName>
        <fullName evidence="9">U4/U6.U5 tri-snRNP-associated protein 1</fullName>
    </recommendedName>
</protein>
<keyword evidence="8" id="KW-1185">Reference proteome</keyword>
<evidence type="ECO:0000256" key="5">
    <source>
        <dbReference type="ARBA" id="ARBA00023242"/>
    </source>
</evidence>
<comment type="subcellular location">
    <subcellularLocation>
        <location evidence="1">Nucleus</location>
    </subcellularLocation>
</comment>
<keyword evidence="3" id="KW-0507">mRNA processing</keyword>
<sequence>MGSSKHKKKDKKKRHHSSDSSDGDLSKHRKRRHPSSDLSDVDVSNKHKKHKKHHKKKEKPKDKHAKYHSSDDDVIFVPPPPKISRNEVRTPPPPSLTPPPPPSISSSSDSLSIDETNKIRAKLGLKPLQMDNKETTKSRDDGLEVIAGDEGEFVHKPAVSLTEKNKSDKIKARIAEKKEKRMIENKILNVKKLADSDSEEDAVSWVKKTKNIQEEMEKAKKKAQELEEMDNVFGVGDLIEESTKSEMKNFYSSKHLKGLEVQHSMDEFVEGKEVILTLQDKDVLAEDADVLVNVNMVDNELYKQNIDRRKQRLNYSGYDELEDMDIDKPSIVLGKYDEEIEGLKKKSFKLGVDEYKIKRDTIKEKLKKNMNQETLNTTQLKLASDYYNDTEMSVKFKKVKKKKLRVNPLKADKLERSLRLANNNAKENDDLDDIDDILHDNPTDIYSMKMENEDDDMGLQLALKKARKLKQLEKIERKCDLADTLVKTEYNDNALGAIVLNSTAEFCRTLGDIPTYGKAGNREEEEDESLMDYDKNNVKQEHAVNSDESNDGWREVEMGMLYFYLIRSVFKFSLLISEKKLIDLKTIDSKPILEPEPDLGKGVAGALRLAMSKGYIEKEENARPSASRFAHLQAKNYSIEDKTFLAEDDKLSRRDRYSGPTVEFREKDSYKPNIKLDYIDDDGHLLSEKEAFRYLSHKFHGKGPGKNKIEKRIKKAEQEALMKQMSSTDTPLGTLNMLQSKQKQTQSPYIVLSGTKSTHQNHGGSISKTKIG</sequence>
<evidence type="ECO:0000256" key="2">
    <source>
        <dbReference type="ARBA" id="ARBA00006076"/>
    </source>
</evidence>
<proteinExistence type="inferred from homology"/>
<feature type="compositionally biased region" description="Pro residues" evidence="6">
    <location>
        <begin position="90"/>
        <end position="103"/>
    </location>
</feature>
<dbReference type="GO" id="GO:0045292">
    <property type="term" value="P:mRNA cis splicing, via spliceosome"/>
    <property type="evidence" value="ECO:0007669"/>
    <property type="project" value="TreeGrafter"/>
</dbReference>
<keyword evidence="4" id="KW-0508">mRNA splicing</keyword>
<gene>
    <name evidence="7" type="ORF">AGLY_013266</name>
</gene>
<dbReference type="InterPro" id="IPR005011">
    <property type="entry name" value="SNU66/SART1"/>
</dbReference>
<dbReference type="Pfam" id="PF03343">
    <property type="entry name" value="SART-1"/>
    <property type="match status" value="1"/>
</dbReference>
<evidence type="ECO:0008006" key="9">
    <source>
        <dbReference type="Google" id="ProtNLM"/>
    </source>
</evidence>
<organism evidence="7 8">
    <name type="scientific">Aphis glycines</name>
    <name type="common">Soybean aphid</name>
    <dbReference type="NCBI Taxonomy" id="307491"/>
    <lineage>
        <taxon>Eukaryota</taxon>
        <taxon>Metazoa</taxon>
        <taxon>Ecdysozoa</taxon>
        <taxon>Arthropoda</taxon>
        <taxon>Hexapoda</taxon>
        <taxon>Insecta</taxon>
        <taxon>Pterygota</taxon>
        <taxon>Neoptera</taxon>
        <taxon>Paraneoptera</taxon>
        <taxon>Hemiptera</taxon>
        <taxon>Sternorrhyncha</taxon>
        <taxon>Aphidomorpha</taxon>
        <taxon>Aphidoidea</taxon>
        <taxon>Aphididae</taxon>
        <taxon>Aphidini</taxon>
        <taxon>Aphis</taxon>
        <taxon>Aphis</taxon>
    </lineage>
</organism>
<feature type="compositionally biased region" description="Basic residues" evidence="6">
    <location>
        <begin position="46"/>
        <end position="67"/>
    </location>
</feature>
<dbReference type="OrthoDB" id="5583at2759"/>
<evidence type="ECO:0000256" key="6">
    <source>
        <dbReference type="SAM" id="MobiDB-lite"/>
    </source>
</evidence>
<evidence type="ECO:0000313" key="7">
    <source>
        <dbReference type="EMBL" id="KAE9526618.1"/>
    </source>
</evidence>
<dbReference type="PANTHER" id="PTHR14152">
    <property type="entry name" value="SQUAMOUS CELL CARCINOMA ANTIGEN RECOGNISED BY CYTOTOXIC T LYMPHOCYTES"/>
    <property type="match status" value="1"/>
</dbReference>
<dbReference type="Pfam" id="PF19252">
    <property type="entry name" value="HIND"/>
    <property type="match status" value="1"/>
</dbReference>
<feature type="compositionally biased region" description="Basic residues" evidence="6">
    <location>
        <begin position="1"/>
        <end position="16"/>
    </location>
</feature>
<keyword evidence="5" id="KW-0539">Nucleus</keyword>
<comment type="similarity">
    <text evidence="2">Belongs to the SNU66/SART1 family.</text>
</comment>
<comment type="caution">
    <text evidence="7">The sequence shown here is derived from an EMBL/GenBank/DDBJ whole genome shotgun (WGS) entry which is preliminary data.</text>
</comment>
<dbReference type="Proteomes" id="UP000475862">
    <property type="component" value="Unassembled WGS sequence"/>
</dbReference>
<evidence type="ECO:0000256" key="1">
    <source>
        <dbReference type="ARBA" id="ARBA00004123"/>
    </source>
</evidence>
<evidence type="ECO:0000313" key="8">
    <source>
        <dbReference type="Proteomes" id="UP000475862"/>
    </source>
</evidence>
<evidence type="ECO:0000256" key="4">
    <source>
        <dbReference type="ARBA" id="ARBA00023187"/>
    </source>
</evidence>
<name>A0A6G0T5T5_APHGL</name>
<dbReference type="EMBL" id="VYZN01000054">
    <property type="protein sequence ID" value="KAE9526618.1"/>
    <property type="molecule type" value="Genomic_DNA"/>
</dbReference>
<feature type="region of interest" description="Disordered" evidence="6">
    <location>
        <begin position="1"/>
        <end position="117"/>
    </location>
</feature>
<dbReference type="GO" id="GO:0046540">
    <property type="term" value="C:U4/U6 x U5 tri-snRNP complex"/>
    <property type="evidence" value="ECO:0007669"/>
    <property type="project" value="InterPro"/>
</dbReference>
<feature type="compositionally biased region" description="Low complexity" evidence="6">
    <location>
        <begin position="104"/>
        <end position="114"/>
    </location>
</feature>
<dbReference type="AlphaFoldDB" id="A0A6G0T5T5"/>
<dbReference type="GO" id="GO:0000481">
    <property type="term" value="P:maturation of 5S rRNA"/>
    <property type="evidence" value="ECO:0007669"/>
    <property type="project" value="TreeGrafter"/>
</dbReference>
<reference evidence="7 8" key="1">
    <citation type="submission" date="2019-08" db="EMBL/GenBank/DDBJ databases">
        <title>The genome of the soybean aphid Biotype 1, its phylome, world population structure and adaptation to the North American continent.</title>
        <authorList>
            <person name="Giordano R."/>
            <person name="Donthu R.K."/>
            <person name="Hernandez A.G."/>
            <person name="Wright C.L."/>
            <person name="Zimin A.V."/>
        </authorList>
    </citation>
    <scope>NUCLEOTIDE SEQUENCE [LARGE SCALE GENOMIC DNA]</scope>
    <source>
        <tissue evidence="7">Whole aphids</tissue>
    </source>
</reference>
<evidence type="ECO:0000256" key="3">
    <source>
        <dbReference type="ARBA" id="ARBA00022664"/>
    </source>
</evidence>
<dbReference type="InterPro" id="IPR045347">
    <property type="entry name" value="HIND"/>
</dbReference>
<dbReference type="PANTHER" id="PTHR14152:SF5">
    <property type="entry name" value="U4_U6.U5 TRI-SNRNP-ASSOCIATED PROTEIN 1"/>
    <property type="match status" value="1"/>
</dbReference>